<dbReference type="Pfam" id="PF07963">
    <property type="entry name" value="N_methyl"/>
    <property type="match status" value="1"/>
</dbReference>
<dbReference type="AlphaFoldDB" id="D2QZ94"/>
<evidence type="ECO:0000256" key="2">
    <source>
        <dbReference type="SAM" id="Phobius"/>
    </source>
</evidence>
<dbReference type="KEGG" id="psl:Psta_3625"/>
<reference evidence="3 4" key="1">
    <citation type="journal article" date="2009" name="Stand. Genomic Sci.">
        <title>Complete genome sequence of Pirellula staleyi type strain (ATCC 27377).</title>
        <authorList>
            <person name="Clum A."/>
            <person name="Tindall B.J."/>
            <person name="Sikorski J."/>
            <person name="Ivanova N."/>
            <person name="Mavrommatis K."/>
            <person name="Lucas S."/>
            <person name="Glavina del Rio T."/>
            <person name="Nolan M."/>
            <person name="Chen F."/>
            <person name="Tice H."/>
            <person name="Pitluck S."/>
            <person name="Cheng J.F."/>
            <person name="Chertkov O."/>
            <person name="Brettin T."/>
            <person name="Han C."/>
            <person name="Detter J.C."/>
            <person name="Kuske C."/>
            <person name="Bruce D."/>
            <person name="Goodwin L."/>
            <person name="Ovchinikova G."/>
            <person name="Pati A."/>
            <person name="Mikhailova N."/>
            <person name="Chen A."/>
            <person name="Palaniappan K."/>
            <person name="Land M."/>
            <person name="Hauser L."/>
            <person name="Chang Y.J."/>
            <person name="Jeffries C.D."/>
            <person name="Chain P."/>
            <person name="Rohde M."/>
            <person name="Goker M."/>
            <person name="Bristow J."/>
            <person name="Eisen J.A."/>
            <person name="Markowitz V."/>
            <person name="Hugenholtz P."/>
            <person name="Kyrpides N.C."/>
            <person name="Klenk H.P."/>
            <person name="Lapidus A."/>
        </authorList>
    </citation>
    <scope>NUCLEOTIDE SEQUENCE [LARGE SCALE GENOMIC DNA]</scope>
    <source>
        <strain evidence="4">ATCC 27377 / DSM 6068 / ICPB 4128</strain>
    </source>
</reference>
<protein>
    <recommendedName>
        <fullName evidence="5">Type II secretion system protein</fullName>
    </recommendedName>
</protein>
<dbReference type="eggNOG" id="ENOG5033C37">
    <property type="taxonomic scope" value="Bacteria"/>
</dbReference>
<keyword evidence="2" id="KW-0812">Transmembrane</keyword>
<dbReference type="STRING" id="530564.Psta_3625"/>
<dbReference type="HOGENOM" id="CLU_1303950_0_0_0"/>
<organism evidence="3 4">
    <name type="scientific">Pirellula staleyi (strain ATCC 27377 / DSM 6068 / ICPB 4128)</name>
    <name type="common">Pirella staleyi</name>
    <dbReference type="NCBI Taxonomy" id="530564"/>
    <lineage>
        <taxon>Bacteria</taxon>
        <taxon>Pseudomonadati</taxon>
        <taxon>Planctomycetota</taxon>
        <taxon>Planctomycetia</taxon>
        <taxon>Pirellulales</taxon>
        <taxon>Pirellulaceae</taxon>
        <taxon>Pirellula</taxon>
    </lineage>
</organism>
<evidence type="ECO:0000313" key="3">
    <source>
        <dbReference type="EMBL" id="ADB18286.1"/>
    </source>
</evidence>
<sequence length="211" mass="22996" precursor="true">MTCWSSLAKCSGRRLPSSTSRAAFSLIEAMVAMTIVTFAASVLLLGVEASLGTSTEAVDRAIADGIARQVIEEIVSKRYVQPGNSPETLALGPGGSEENDEDRRNYNDTDDFHGYETDGLFDTWGIALGRGNEAGGLRYSTFRLRSSYFTNWRMNIRVSMVNPTNPSLNLTGSNTSRVRAAEVTISYENSDGSIIPLAKRRRVFAYLPPPA</sequence>
<dbReference type="EMBL" id="CP001848">
    <property type="protein sequence ID" value="ADB18286.1"/>
    <property type="molecule type" value="Genomic_DNA"/>
</dbReference>
<keyword evidence="2" id="KW-1133">Transmembrane helix</keyword>
<keyword evidence="2" id="KW-0472">Membrane</keyword>
<dbReference type="OrthoDB" id="260065at2"/>
<dbReference type="InterPro" id="IPR012902">
    <property type="entry name" value="N_methyl_site"/>
</dbReference>
<keyword evidence="4" id="KW-1185">Reference proteome</keyword>
<gene>
    <name evidence="3" type="ordered locus">Psta_3625</name>
</gene>
<evidence type="ECO:0008006" key="5">
    <source>
        <dbReference type="Google" id="ProtNLM"/>
    </source>
</evidence>
<accession>D2QZ94</accession>
<name>D2QZ94_PIRSD</name>
<dbReference type="Proteomes" id="UP000001887">
    <property type="component" value="Chromosome"/>
</dbReference>
<feature type="region of interest" description="Disordered" evidence="1">
    <location>
        <begin position="85"/>
        <end position="109"/>
    </location>
</feature>
<evidence type="ECO:0000256" key="1">
    <source>
        <dbReference type="SAM" id="MobiDB-lite"/>
    </source>
</evidence>
<evidence type="ECO:0000313" key="4">
    <source>
        <dbReference type="Proteomes" id="UP000001887"/>
    </source>
</evidence>
<proteinExistence type="predicted"/>
<feature type="transmembrane region" description="Helical" evidence="2">
    <location>
        <begin position="23"/>
        <end position="47"/>
    </location>
</feature>